<feature type="region of interest" description="Disordered" evidence="1">
    <location>
        <begin position="34"/>
        <end position="185"/>
    </location>
</feature>
<accession>A0AA85J6I6</accession>
<dbReference type="Gene3D" id="1.20.58.120">
    <property type="entry name" value="BAG domain"/>
    <property type="match status" value="1"/>
</dbReference>
<dbReference type="InterPro" id="IPR003103">
    <property type="entry name" value="BAG_domain"/>
</dbReference>
<dbReference type="WBParaSite" id="TREG1_132130.1">
    <property type="protein sequence ID" value="TREG1_132130.1"/>
    <property type="gene ID" value="TREG1_132130"/>
</dbReference>
<evidence type="ECO:0000259" key="2">
    <source>
        <dbReference type="PROSITE" id="PS50020"/>
    </source>
</evidence>
<dbReference type="Pfam" id="PF00397">
    <property type="entry name" value="WW"/>
    <property type="match status" value="1"/>
</dbReference>
<evidence type="ECO:0000256" key="1">
    <source>
        <dbReference type="SAM" id="MobiDB-lite"/>
    </source>
</evidence>
<dbReference type="CDD" id="cd00201">
    <property type="entry name" value="WW"/>
    <property type="match status" value="1"/>
</dbReference>
<dbReference type="SUPFAM" id="SSF51045">
    <property type="entry name" value="WW domain"/>
    <property type="match status" value="1"/>
</dbReference>
<dbReference type="Gene3D" id="2.20.70.10">
    <property type="match status" value="1"/>
</dbReference>
<dbReference type="Pfam" id="PF02179">
    <property type="entry name" value="BAG"/>
    <property type="match status" value="1"/>
</dbReference>
<dbReference type="PROSITE" id="PS50020">
    <property type="entry name" value="WW_DOMAIN_2"/>
    <property type="match status" value="1"/>
</dbReference>
<dbReference type="SMART" id="SM00456">
    <property type="entry name" value="WW"/>
    <property type="match status" value="1"/>
</dbReference>
<proteinExistence type="predicted"/>
<dbReference type="SMART" id="SM00264">
    <property type="entry name" value="BAG"/>
    <property type="match status" value="1"/>
</dbReference>
<dbReference type="InterPro" id="IPR036533">
    <property type="entry name" value="BAG_dom_sf"/>
</dbReference>
<reference evidence="4" key="1">
    <citation type="submission" date="2022-06" db="EMBL/GenBank/DDBJ databases">
        <authorList>
            <person name="Berger JAMES D."/>
            <person name="Berger JAMES D."/>
        </authorList>
    </citation>
    <scope>NUCLEOTIDE SEQUENCE [LARGE SCALE GENOMIC DNA]</scope>
</reference>
<feature type="compositionally biased region" description="Polar residues" evidence="1">
    <location>
        <begin position="41"/>
        <end position="83"/>
    </location>
</feature>
<evidence type="ECO:0000259" key="3">
    <source>
        <dbReference type="PROSITE" id="PS51035"/>
    </source>
</evidence>
<dbReference type="PROSITE" id="PS51035">
    <property type="entry name" value="BAG"/>
    <property type="match status" value="1"/>
</dbReference>
<evidence type="ECO:0000313" key="4">
    <source>
        <dbReference type="Proteomes" id="UP000050795"/>
    </source>
</evidence>
<protein>
    <recommendedName>
        <fullName evidence="6">WW domain-containing protein</fullName>
    </recommendedName>
</protein>
<keyword evidence="4" id="KW-1185">Reference proteome</keyword>
<organism evidence="4 5">
    <name type="scientific">Trichobilharzia regenti</name>
    <name type="common">Nasal bird schistosome</name>
    <dbReference type="NCBI Taxonomy" id="157069"/>
    <lineage>
        <taxon>Eukaryota</taxon>
        <taxon>Metazoa</taxon>
        <taxon>Spiralia</taxon>
        <taxon>Lophotrochozoa</taxon>
        <taxon>Platyhelminthes</taxon>
        <taxon>Trematoda</taxon>
        <taxon>Digenea</taxon>
        <taxon>Strigeidida</taxon>
        <taxon>Schistosomatoidea</taxon>
        <taxon>Schistosomatidae</taxon>
        <taxon>Trichobilharzia</taxon>
    </lineage>
</organism>
<evidence type="ECO:0008006" key="6">
    <source>
        <dbReference type="Google" id="ProtNLM"/>
    </source>
</evidence>
<feature type="region of interest" description="Disordered" evidence="1">
    <location>
        <begin position="273"/>
        <end position="315"/>
    </location>
</feature>
<evidence type="ECO:0000313" key="5">
    <source>
        <dbReference type="WBParaSite" id="TREG1_132130.1"/>
    </source>
</evidence>
<dbReference type="PROSITE" id="PS01159">
    <property type="entry name" value="WW_DOMAIN_1"/>
    <property type="match status" value="1"/>
</dbReference>
<dbReference type="InterPro" id="IPR001202">
    <property type="entry name" value="WW_dom"/>
</dbReference>
<dbReference type="Proteomes" id="UP000050795">
    <property type="component" value="Unassembled WGS sequence"/>
</dbReference>
<dbReference type="SUPFAM" id="SSF63491">
    <property type="entry name" value="BAG domain"/>
    <property type="match status" value="1"/>
</dbReference>
<name>A0AA85J6I6_TRIRE</name>
<feature type="domain" description="WW" evidence="2">
    <location>
        <begin position="4"/>
        <end position="38"/>
    </location>
</feature>
<reference evidence="5" key="2">
    <citation type="submission" date="2023-11" db="UniProtKB">
        <authorList>
            <consortium name="WormBaseParasite"/>
        </authorList>
    </citation>
    <scope>IDENTIFICATION</scope>
</reference>
<sequence length="315" mass="35586">MDPQGLPPGWSVGYDSVTGFPYFIDHINKTTTWEDPRKSKNQLNSSPNLRSVPNYSSEHLNLRNKINNPNDNGQVVNHSSSNCSEEDIPRKKQSYYENATEPIPIKVHPVTSSSFGGNDNHHDRHHKHQDQRYEQQAQSFNPSSDKANHHNDEVPSSIPVKIADDNNENSDNSETTNHQSTPLDPMSLIEQAQSELEEVKAEINEFFPSFKDKKYLLLEDKLEKLTLRLDNIDSAGDSAIRNKRREVILAIQNVLKNLEDKLANSRSLVKLQSNDDTQEGDAQLTGKHVKNNKNTVGKDDVPSLADSEVNSRKED</sequence>
<dbReference type="AlphaFoldDB" id="A0AA85J6I6"/>
<dbReference type="GO" id="GO:0051087">
    <property type="term" value="F:protein-folding chaperone binding"/>
    <property type="evidence" value="ECO:0007669"/>
    <property type="project" value="InterPro"/>
</dbReference>
<dbReference type="InterPro" id="IPR036020">
    <property type="entry name" value="WW_dom_sf"/>
</dbReference>
<feature type="domain" description="BAG" evidence="3">
    <location>
        <begin position="185"/>
        <end position="262"/>
    </location>
</feature>
<feature type="compositionally biased region" description="Polar residues" evidence="1">
    <location>
        <begin position="134"/>
        <end position="145"/>
    </location>
</feature>